<comment type="caution">
    <text evidence="1">The sequence shown here is derived from an EMBL/GenBank/DDBJ whole genome shotgun (WGS) entry which is preliminary data.</text>
</comment>
<dbReference type="PANTHER" id="PTHR33428:SF14">
    <property type="entry name" value="CARBOXYLESTERASE TYPE B DOMAIN-CONTAINING PROTEIN"/>
    <property type="match status" value="1"/>
</dbReference>
<protein>
    <submittedName>
        <fullName evidence="1">Uncharacterized protein</fullName>
    </submittedName>
</protein>
<dbReference type="Gene3D" id="3.40.50.1820">
    <property type="entry name" value="alpha/beta hydrolase"/>
    <property type="match status" value="1"/>
</dbReference>
<dbReference type="Proteomes" id="UP000006443">
    <property type="component" value="Unassembled WGS sequence"/>
</dbReference>
<dbReference type="GO" id="GO:0015996">
    <property type="term" value="P:chlorophyll catabolic process"/>
    <property type="evidence" value="ECO:0007669"/>
    <property type="project" value="TreeGrafter"/>
</dbReference>
<proteinExistence type="predicted"/>
<dbReference type="OrthoDB" id="9808543at2"/>
<dbReference type="eggNOG" id="COG4188">
    <property type="taxonomic scope" value="Bacteria"/>
</dbReference>
<accession>C0GKB7</accession>
<dbReference type="InterPro" id="IPR029058">
    <property type="entry name" value="AB_hydrolase_fold"/>
</dbReference>
<dbReference type="PANTHER" id="PTHR33428">
    <property type="entry name" value="CHLOROPHYLLASE-2, CHLOROPLASTIC"/>
    <property type="match status" value="1"/>
</dbReference>
<sequence length="748" mass="82115">MNQEESNLQTNRKLLNFGAVKRLFSLGRGAWRGASFAVVLVTLVVWFAIIFSSPPASMQNWIVTMGFALVAAALSLLLGQLIVSVLNKFQKVPELYRWVLVGSVFLLFNLLMPGFRQLFNVLIIIIYVLIVSSLLGAGIGGLKSAGEKTGQRRVVLTALLLGSIGVVVAVFWAFWPGSPHEVAWSGFAESGVRPLAVENPAEEGPYSVRTLTYGSGVDQRRSEYGADVDIQTDSVDVSPMVKGGGGITGWLRQNYWGFDLSNVPLNARVWYPEGEGPFPLVLVVHGNHSMDAFSDPGYDYLGELLASRGYIVSSVDQNFLNGVGMLEAVLGGLVEENDARGYLLLQHLGLWHEWNESQNHYFSGKVATEKIALIGHSRGGEAAAIAAAFNDLPVHPDNAAISFDFGFDIGAVIAIAPSDGQYRPRRMGTPLEDINYLVMQGSVDSDVRSFAGSRQYDRVRFSPDYQGFKAAVYLHNANHGQFNTRWGKIDFSAGRWFLNLSQIMSAAEQETAAKVFISAFLEASLHGEQEYERLFENPLSGKNWLPKTVYLSQYQSSDTIALASFDEGLNLESATLPGAKLSGANLTIWREEPPALGTDQRRDTVSVRLGWDQDLKGIGSYSMELPAGFTLDERGMLTFALANISQNNSVDLTVTLTDKAGQEASLPLSHLVSLPPALPYRMYKFPLQVAFEAEPVFTTYAFELEDFWAENDKLNLSGLKTIDFIFDITPAGDIYLDDLGIRPGYATE</sequence>
<dbReference type="ESTHER" id="9firm-c0gkb7">
    <property type="family name" value="Chlorophyllase"/>
</dbReference>
<dbReference type="EMBL" id="ACJM01000022">
    <property type="protein sequence ID" value="EEG76232.1"/>
    <property type="molecule type" value="Genomic_DNA"/>
</dbReference>
<reference evidence="1 2" key="1">
    <citation type="submission" date="2009-02" db="EMBL/GenBank/DDBJ databases">
        <title>Sequencing of the draft genome and assembly of Dethiobacter alkaliphilus AHT 1.</title>
        <authorList>
            <consortium name="US DOE Joint Genome Institute (JGI-PGF)"/>
            <person name="Lucas S."/>
            <person name="Copeland A."/>
            <person name="Lapidus A."/>
            <person name="Glavina del Rio T."/>
            <person name="Dalin E."/>
            <person name="Tice H."/>
            <person name="Bruce D."/>
            <person name="Goodwin L."/>
            <person name="Pitluck S."/>
            <person name="Larimer F."/>
            <person name="Land M.L."/>
            <person name="Hauser L."/>
            <person name="Muyzer G."/>
        </authorList>
    </citation>
    <scope>NUCLEOTIDE SEQUENCE [LARGE SCALE GENOMIC DNA]</scope>
    <source>
        <strain evidence="1 2">AHT 1</strain>
    </source>
</reference>
<dbReference type="SUPFAM" id="SSF53474">
    <property type="entry name" value="alpha/beta-Hydrolases"/>
    <property type="match status" value="1"/>
</dbReference>
<organism evidence="1 2">
    <name type="scientific">Dethiobacter alkaliphilus AHT 1</name>
    <dbReference type="NCBI Taxonomy" id="555088"/>
    <lineage>
        <taxon>Bacteria</taxon>
        <taxon>Bacillati</taxon>
        <taxon>Bacillota</taxon>
        <taxon>Dethiobacteria</taxon>
        <taxon>Dethiobacterales</taxon>
        <taxon>Dethiobacteraceae</taxon>
        <taxon>Dethiobacter</taxon>
    </lineage>
</organism>
<dbReference type="AlphaFoldDB" id="C0GKB7"/>
<dbReference type="GO" id="GO:0047746">
    <property type="term" value="F:chlorophyllase activity"/>
    <property type="evidence" value="ECO:0007669"/>
    <property type="project" value="TreeGrafter"/>
</dbReference>
<gene>
    <name evidence="1" type="ORF">DealDRAFT_2926</name>
</gene>
<evidence type="ECO:0000313" key="2">
    <source>
        <dbReference type="Proteomes" id="UP000006443"/>
    </source>
</evidence>
<dbReference type="STRING" id="555088.DealDRAFT_2926"/>
<name>C0GKB7_DETAL</name>
<keyword evidence="2" id="KW-1185">Reference proteome</keyword>
<evidence type="ECO:0000313" key="1">
    <source>
        <dbReference type="EMBL" id="EEG76232.1"/>
    </source>
</evidence>
<dbReference type="RefSeq" id="WP_008518803.1">
    <property type="nucleotide sequence ID" value="NZ_ACJM01000022.1"/>
</dbReference>